<evidence type="ECO:0000256" key="3">
    <source>
        <dbReference type="ARBA" id="ARBA00022801"/>
    </source>
</evidence>
<evidence type="ECO:0000256" key="7">
    <source>
        <dbReference type="RuleBase" id="RU364138"/>
    </source>
</evidence>
<dbReference type="InterPro" id="IPR007000">
    <property type="entry name" value="PLipase_B-like"/>
</dbReference>
<keyword evidence="4 7" id="KW-0442">Lipid degradation</keyword>
<reference evidence="8" key="1">
    <citation type="journal article" date="2021" name="G3 (Bethesda)">
        <title>Genome and transcriptome analysis of the beet armyworm Spodoptera exigua reveals targets for pest control. .</title>
        <authorList>
            <person name="Simon S."/>
            <person name="Breeschoten T."/>
            <person name="Jansen H.J."/>
            <person name="Dirks R.P."/>
            <person name="Schranz M.E."/>
            <person name="Ros V.I.D."/>
        </authorList>
    </citation>
    <scope>NUCLEOTIDE SEQUENCE</scope>
    <source>
        <strain evidence="8">TB_SE_WUR_2020</strain>
    </source>
</reference>
<dbReference type="InterPro" id="IPR043040">
    <property type="entry name" value="PLipase_B-like_dom1"/>
</dbReference>
<dbReference type="Gene3D" id="3.60.60.30">
    <property type="match status" value="2"/>
</dbReference>
<evidence type="ECO:0000256" key="2">
    <source>
        <dbReference type="ARBA" id="ARBA00022729"/>
    </source>
</evidence>
<dbReference type="Gene3D" id="1.10.439.20">
    <property type="entry name" value="Phospholipase B-like, domain 2"/>
    <property type="match status" value="1"/>
</dbReference>
<dbReference type="EMBL" id="JACEFF010000192">
    <property type="protein sequence ID" value="KAH9642306.1"/>
    <property type="molecule type" value="Genomic_DNA"/>
</dbReference>
<keyword evidence="5 7" id="KW-0443">Lipid metabolism</keyword>
<name>A0A922MTA3_SPOEX</name>
<keyword evidence="2 7" id="KW-0732">Signal</keyword>
<evidence type="ECO:0000256" key="6">
    <source>
        <dbReference type="ARBA" id="ARBA00023180"/>
    </source>
</evidence>
<comment type="function">
    <text evidence="7">Putative phospholipase.</text>
</comment>
<evidence type="ECO:0000313" key="8">
    <source>
        <dbReference type="EMBL" id="KAH9642306.1"/>
    </source>
</evidence>
<feature type="signal peptide" evidence="7">
    <location>
        <begin position="1"/>
        <end position="19"/>
    </location>
</feature>
<dbReference type="PANTHER" id="PTHR12370:SF3">
    <property type="entry name" value="PHOSPHOLIPASE B-LIKE 2-RELATED"/>
    <property type="match status" value="1"/>
</dbReference>
<dbReference type="Gene3D" id="2.10.70.60">
    <property type="entry name" value="Phospholipase B-like, domain 1"/>
    <property type="match status" value="1"/>
</dbReference>
<gene>
    <name evidence="8" type="ORF">HF086_009670</name>
</gene>
<dbReference type="GO" id="GO:0009395">
    <property type="term" value="P:phospholipid catabolic process"/>
    <property type="evidence" value="ECO:0007669"/>
    <property type="project" value="TreeGrafter"/>
</dbReference>
<dbReference type="Pfam" id="PF04916">
    <property type="entry name" value="Phospholip_B"/>
    <property type="match status" value="1"/>
</dbReference>
<keyword evidence="6" id="KW-0325">Glycoprotein</keyword>
<organism evidence="8 9">
    <name type="scientific">Spodoptera exigua</name>
    <name type="common">Beet armyworm</name>
    <name type="synonym">Noctua fulgens</name>
    <dbReference type="NCBI Taxonomy" id="7107"/>
    <lineage>
        <taxon>Eukaryota</taxon>
        <taxon>Metazoa</taxon>
        <taxon>Ecdysozoa</taxon>
        <taxon>Arthropoda</taxon>
        <taxon>Hexapoda</taxon>
        <taxon>Insecta</taxon>
        <taxon>Pterygota</taxon>
        <taxon>Neoptera</taxon>
        <taxon>Endopterygota</taxon>
        <taxon>Lepidoptera</taxon>
        <taxon>Glossata</taxon>
        <taxon>Ditrysia</taxon>
        <taxon>Noctuoidea</taxon>
        <taxon>Noctuidae</taxon>
        <taxon>Amphipyrinae</taxon>
        <taxon>Spodoptera</taxon>
    </lineage>
</organism>
<dbReference type="AlphaFoldDB" id="A0A922MTA3"/>
<proteinExistence type="inferred from homology"/>
<comment type="similarity">
    <text evidence="1 7">Belongs to the phospholipase B-like family.</text>
</comment>
<dbReference type="Proteomes" id="UP000814243">
    <property type="component" value="Unassembled WGS sequence"/>
</dbReference>
<evidence type="ECO:0000256" key="4">
    <source>
        <dbReference type="ARBA" id="ARBA00022963"/>
    </source>
</evidence>
<comment type="caution">
    <text evidence="8">The sequence shown here is derived from an EMBL/GenBank/DDBJ whole genome shotgun (WGS) entry which is preliminary data.</text>
</comment>
<feature type="chain" id="PRO_5038157280" description="Phospholipase B-like" evidence="7">
    <location>
        <begin position="20"/>
        <end position="477"/>
    </location>
</feature>
<dbReference type="InterPro" id="IPR043041">
    <property type="entry name" value="PLipase_B-like_dom2"/>
</dbReference>
<accession>A0A922MTA3</accession>
<dbReference type="EC" id="3.1.1.-" evidence="7"/>
<evidence type="ECO:0000313" key="9">
    <source>
        <dbReference type="Proteomes" id="UP000814243"/>
    </source>
</evidence>
<dbReference type="PANTHER" id="PTHR12370">
    <property type="entry name" value="PHOSPHOLIPASE B-RELATED"/>
    <property type="match status" value="1"/>
</dbReference>
<evidence type="ECO:0000256" key="5">
    <source>
        <dbReference type="ARBA" id="ARBA00023098"/>
    </source>
</evidence>
<sequence>MNPSWCVLLVASLCTICECKYGYVVWDGNKVTVKTSEYFADIPDGYVARATYSNEINSTGWAFLELHSSRDFSDEKQAYAAGYLEGFLTRDLIWMHWQNMLKGYCYNKTDVCGLIEEFVDKNEEYMSSMVETNSNNSYCWINMLGDLDELAFALSLPKSNPENRLFDEHCTGLVKLLPDHSNLYVSHVTWNSYQSMLRLHKMYVMYLHVLPGGKKIIPGYKMSLTSYPAFVQSHKITRQSTDDFYIISSGLTAGETTIGNSNRSLFEHVKPVGQILEYARAMVANRLARTGKQWVDIFSRHNSGTYNNQWTEHLTRTTYFPSYNIPYFPRIFNLSGGNVRTATFGDWFGYDTNPRAKILKQKQVTLCFSSMLDFTTDAIHGGWYAADTYQCIYLLLAGTFPFRALGHRSHGATDAKITSAYLRGSYRFLAIASPTHNISRGIPPFRWSKFDMGPYLSHVGHPDEWMFPPILHDWEWE</sequence>
<dbReference type="GO" id="GO:0005576">
    <property type="term" value="C:extracellular region"/>
    <property type="evidence" value="ECO:0007669"/>
    <property type="project" value="TreeGrafter"/>
</dbReference>
<keyword evidence="3 7" id="KW-0378">Hydrolase</keyword>
<protein>
    <recommendedName>
        <fullName evidence="7">Phospholipase B-like</fullName>
        <ecNumber evidence="7">3.1.1.-</ecNumber>
    </recommendedName>
</protein>
<dbReference type="GO" id="GO:0004620">
    <property type="term" value="F:phospholipase activity"/>
    <property type="evidence" value="ECO:0007669"/>
    <property type="project" value="InterPro"/>
</dbReference>
<evidence type="ECO:0000256" key="1">
    <source>
        <dbReference type="ARBA" id="ARBA00007835"/>
    </source>
</evidence>